<dbReference type="EMBL" id="CP003316">
    <property type="protein sequence ID" value="AFA38534.1"/>
    <property type="molecule type" value="Genomic_DNA"/>
</dbReference>
<proteinExistence type="predicted"/>
<evidence type="ECO:0000313" key="3">
    <source>
        <dbReference type="Proteomes" id="UP000009062"/>
    </source>
</evidence>
<dbReference type="KEGG" id="pog:Pogu_0507"/>
<feature type="region of interest" description="Disordered" evidence="1">
    <location>
        <begin position="368"/>
        <end position="403"/>
    </location>
</feature>
<evidence type="ECO:0000256" key="1">
    <source>
        <dbReference type="SAM" id="MobiDB-lite"/>
    </source>
</evidence>
<feature type="compositionally biased region" description="Low complexity" evidence="1">
    <location>
        <begin position="379"/>
        <end position="395"/>
    </location>
</feature>
<keyword evidence="3" id="KW-1185">Reference proteome</keyword>
<sequence>MAGVEREVELEQGLFLEKLLLRLSDKFTQEVVKASAAIGISPPKRVLLSLRGFHECLGEEGCWGGACGYYDCEREEVVLSLPCAAWRSDRTEALLKTIAHELVHRCQHAGGPECAVRRSCEDMRLLGMVLPYRQRPHEVEAYARQDELAERLRPHLERPIRELWEALTIRLRFSEPPPFKANLLYVEPGGKGELRGPGFTAELAGDVGIGGPILLYWPTSTGLNRELNVDLASTTGGVYVIVGEGATRAFRALKNMFDISERGEQNPHAPVFWECNTRPEWVRRGEEYIEIIYPHHATESSLTIVKLRVGEKTLPYHKLMERLQSVCGGGGGGASQPPVEITEKDIKKLIEELEELLYVPVLPLTVVPAPPPSAEEASKTSPTPATAAPSVDADANGGESPEG</sequence>
<dbReference type="Proteomes" id="UP000009062">
    <property type="component" value="Chromosome"/>
</dbReference>
<dbReference type="STRING" id="698757.Pogu_0507"/>
<evidence type="ECO:0000313" key="2">
    <source>
        <dbReference type="EMBL" id="AFA38534.1"/>
    </source>
</evidence>
<dbReference type="eggNOG" id="arCOG07427">
    <property type="taxonomic scope" value="Archaea"/>
</dbReference>
<dbReference type="AlphaFoldDB" id="H6Q770"/>
<dbReference type="HOGENOM" id="CLU_682602_0_0_2"/>
<reference evidence="2 3" key="1">
    <citation type="journal article" date="2012" name="Stand. Genomic Sci.">
        <title>Complete genome sequence of Pyrobaculum oguniense.</title>
        <authorList>
            <person name="Bernick D.L."/>
            <person name="Karplus K."/>
            <person name="Lui L.M."/>
            <person name="Coker J.K."/>
            <person name="Murphy J.N."/>
            <person name="Chan P.P."/>
            <person name="Cozen A.E."/>
            <person name="Lowe T.M."/>
        </authorList>
    </citation>
    <scope>NUCLEOTIDE SEQUENCE [LARGE SCALE GENOMIC DNA]</scope>
    <source>
        <strain evidence="2 3">TE7</strain>
    </source>
</reference>
<accession>H6Q770</accession>
<protein>
    <submittedName>
        <fullName evidence="2">Uncharacterized protein</fullName>
    </submittedName>
</protein>
<organism evidence="2 3">
    <name type="scientific">Pyrobaculum oguniense (strain DSM 13380 / JCM 10595 / TE7)</name>
    <dbReference type="NCBI Taxonomy" id="698757"/>
    <lineage>
        <taxon>Archaea</taxon>
        <taxon>Thermoproteota</taxon>
        <taxon>Thermoprotei</taxon>
        <taxon>Thermoproteales</taxon>
        <taxon>Thermoproteaceae</taxon>
        <taxon>Pyrobaculum</taxon>
    </lineage>
</organism>
<name>H6Q770_PYROT</name>
<gene>
    <name evidence="2" type="ordered locus">Pogu_0507</name>
</gene>